<sequence length="66" mass="8156">MVKRNKYDKMVFETEKEKFAIGYIKNVVRYLEPFEEGFHDEEDKGRYYIFNGIEPTYFSRTYEIPR</sequence>
<comment type="caution">
    <text evidence="1">The sequence shown here is derived from an EMBL/GenBank/DDBJ whole genome shotgun (WGS) entry which is preliminary data.</text>
</comment>
<dbReference type="AlphaFoldDB" id="A0AA92WGR1"/>
<dbReference type="EMBL" id="QSFW01000085">
    <property type="protein sequence ID" value="RHA81031.1"/>
    <property type="molecule type" value="Genomic_DNA"/>
</dbReference>
<evidence type="ECO:0000313" key="1">
    <source>
        <dbReference type="EMBL" id="RHA81031.1"/>
    </source>
</evidence>
<evidence type="ECO:0000313" key="2">
    <source>
        <dbReference type="Proteomes" id="UP000284990"/>
    </source>
</evidence>
<reference evidence="1 2" key="1">
    <citation type="submission" date="2018-08" db="EMBL/GenBank/DDBJ databases">
        <title>A genome reference for cultivated species of the human gut microbiota.</title>
        <authorList>
            <person name="Zou Y."/>
            <person name="Xue W."/>
            <person name="Luo G."/>
        </authorList>
    </citation>
    <scope>NUCLEOTIDE SEQUENCE [LARGE SCALE GENOMIC DNA]</scope>
    <source>
        <strain evidence="1 2">AM42-23AC</strain>
    </source>
</reference>
<gene>
    <name evidence="1" type="ORF">DW916_17275</name>
</gene>
<proteinExistence type="predicted"/>
<organism evidence="1 2">
    <name type="scientific">Segatella copri</name>
    <dbReference type="NCBI Taxonomy" id="165179"/>
    <lineage>
        <taxon>Bacteria</taxon>
        <taxon>Pseudomonadati</taxon>
        <taxon>Bacteroidota</taxon>
        <taxon>Bacteroidia</taxon>
        <taxon>Bacteroidales</taxon>
        <taxon>Prevotellaceae</taxon>
        <taxon>Segatella</taxon>
    </lineage>
</organism>
<accession>A0AA92WGR1</accession>
<protein>
    <submittedName>
        <fullName evidence="1">Uncharacterized protein</fullName>
    </submittedName>
</protein>
<dbReference type="Proteomes" id="UP000284990">
    <property type="component" value="Unassembled WGS sequence"/>
</dbReference>
<name>A0AA92WGR1_9BACT</name>